<evidence type="ECO:0000259" key="12">
    <source>
        <dbReference type="PROSITE" id="PS50853"/>
    </source>
</evidence>
<keyword evidence="6" id="KW-1133">Transmembrane helix</keyword>
<dbReference type="GO" id="GO:0005886">
    <property type="term" value="C:plasma membrane"/>
    <property type="evidence" value="ECO:0007669"/>
    <property type="project" value="UniProtKB-ARBA"/>
</dbReference>
<dbReference type="PANTHER" id="PTHR48423:SF1">
    <property type="entry name" value="INTERLEUKIN-27 RECEPTOR SUBUNIT ALPHA"/>
    <property type="match status" value="1"/>
</dbReference>
<evidence type="ECO:0000256" key="6">
    <source>
        <dbReference type="ARBA" id="ARBA00022989"/>
    </source>
</evidence>
<keyword evidence="4 11" id="KW-0732">Signal</keyword>
<keyword evidence="8" id="KW-0675">Receptor</keyword>
<evidence type="ECO:0000256" key="3">
    <source>
        <dbReference type="ARBA" id="ARBA00022692"/>
    </source>
</evidence>
<dbReference type="InterPro" id="IPR052672">
    <property type="entry name" value="Type1_Cytokine_Rcpt_Type2"/>
</dbReference>
<organism evidence="13 14">
    <name type="scientific">Penelope pileata</name>
    <dbReference type="NCBI Taxonomy" id="1118817"/>
    <lineage>
        <taxon>Eukaryota</taxon>
        <taxon>Metazoa</taxon>
        <taxon>Chordata</taxon>
        <taxon>Craniata</taxon>
        <taxon>Vertebrata</taxon>
        <taxon>Euteleostomi</taxon>
        <taxon>Archelosauria</taxon>
        <taxon>Archosauria</taxon>
        <taxon>Dinosauria</taxon>
        <taxon>Saurischia</taxon>
        <taxon>Theropoda</taxon>
        <taxon>Coelurosauria</taxon>
        <taxon>Aves</taxon>
        <taxon>Neognathae</taxon>
        <taxon>Galloanserae</taxon>
        <taxon>Galliformes</taxon>
        <taxon>Cracidae</taxon>
        <taxon>Penelope</taxon>
    </lineage>
</organism>
<feature type="region of interest" description="Disordered" evidence="10">
    <location>
        <begin position="588"/>
        <end position="617"/>
    </location>
</feature>
<dbReference type="Proteomes" id="UP000613066">
    <property type="component" value="Unassembled WGS sequence"/>
</dbReference>
<dbReference type="InterPro" id="IPR003961">
    <property type="entry name" value="FN3_dom"/>
</dbReference>
<reference evidence="13" key="1">
    <citation type="submission" date="2019-09" db="EMBL/GenBank/DDBJ databases">
        <title>Bird 10,000 Genomes (B10K) Project - Family phase.</title>
        <authorList>
            <person name="Zhang G."/>
        </authorList>
    </citation>
    <scope>NUCLEOTIDE SEQUENCE</scope>
    <source>
        <strain evidence="13">B10K-DU-001-08</strain>
        <tissue evidence="13">Muscle</tissue>
    </source>
</reference>
<keyword evidence="14" id="KW-1185">Reference proteome</keyword>
<comment type="subcellular location">
    <subcellularLocation>
        <location evidence="1">Membrane</location>
        <topology evidence="1">Single-pass type I membrane protein</topology>
    </subcellularLocation>
</comment>
<evidence type="ECO:0000256" key="9">
    <source>
        <dbReference type="ARBA" id="ARBA00023180"/>
    </source>
</evidence>
<name>A0A851P1Y0_9GALL</name>
<evidence type="ECO:0000256" key="11">
    <source>
        <dbReference type="SAM" id="SignalP"/>
    </source>
</evidence>
<dbReference type="CDD" id="cd00063">
    <property type="entry name" value="FN3"/>
    <property type="match status" value="1"/>
</dbReference>
<evidence type="ECO:0000313" key="14">
    <source>
        <dbReference type="Proteomes" id="UP000613066"/>
    </source>
</evidence>
<dbReference type="InterPro" id="IPR013783">
    <property type="entry name" value="Ig-like_fold"/>
</dbReference>
<evidence type="ECO:0000256" key="10">
    <source>
        <dbReference type="SAM" id="MobiDB-lite"/>
    </source>
</evidence>
<sequence length="693" mass="75481">PMLRWLLLALAVPARGGAAKPPGLSCFKRCSSWQFLCSWLPCGPTGNTTYTLVLCYVTPRLCQRYEVGTATTHALQRHHVYVLTNATAWVEARWGQHLERSPNLTLYLDEAVKPDPPPDTMPFSKAGGRLWLGVPRPPCHRGEQLLLREARFRRAGDNHWVQVACETGKSTDGEDDPVTCELGGATAFEVQVRHKSQHWSSHWSEWSKSIFVPEEILESPVLSFTLGKLGKNGQRLLQLGWQRAREEQGDVTYTLRARMPACACAEEDKTVLGPEVTAHNLTLCGAAYEILLTAANAAGTGPARRLQVPAEQHTELRFQDVSSAGGTVTARWEAPSHGIMYCFEAQPVSGAPQHGVCIQEDFPAHSTHAQRGTGLLEVPACYRLAVHGQGVEQDWATFALQHHFAGNTSLAASVHINASAEAAVLHWQPSPRAACPGALAGYRLCHAAEGDNMTHGEVDASASHYVLQNLRPSTAYRVGVQEVTAGARGSCSAWWHFHTTALGPRPAMWRSKLKYLGISLGLPAAAVIYQLSKRRVQVCLFPALPKPAGSRAVQFSAGEMSQEKPWRGLVEPSERFSPAELLVTELSPEKEVAGSTQSHRPQPEPREPSEPEQPGREMELPFEYRRQELGPVLAGLGEAPACGAGSSGPPATEEGSGSWGLPPALVHFALLISDKPVIIRDQEGLELLQEKSV</sequence>
<dbReference type="PROSITE" id="PS50853">
    <property type="entry name" value="FN3"/>
    <property type="match status" value="1"/>
</dbReference>
<evidence type="ECO:0000256" key="4">
    <source>
        <dbReference type="ARBA" id="ARBA00022729"/>
    </source>
</evidence>
<evidence type="ECO:0000256" key="2">
    <source>
        <dbReference type="ARBA" id="ARBA00008921"/>
    </source>
</evidence>
<comment type="similarity">
    <text evidence="2">Belongs to the type I cytokine receptor family. Type 2 subfamily.</text>
</comment>
<proteinExistence type="inferred from homology"/>
<dbReference type="InterPro" id="IPR036116">
    <property type="entry name" value="FN3_sf"/>
</dbReference>
<evidence type="ECO:0000256" key="5">
    <source>
        <dbReference type="ARBA" id="ARBA00022737"/>
    </source>
</evidence>
<accession>A0A851P1Y0</accession>
<dbReference type="SUPFAM" id="SSF49265">
    <property type="entry name" value="Fibronectin type III"/>
    <property type="match status" value="1"/>
</dbReference>
<evidence type="ECO:0000313" key="13">
    <source>
        <dbReference type="EMBL" id="NXC46217.1"/>
    </source>
</evidence>
<feature type="non-terminal residue" evidence="13">
    <location>
        <position position="1"/>
    </location>
</feature>
<dbReference type="AlphaFoldDB" id="A0A851P1Y0"/>
<feature type="domain" description="Fibronectin type-III" evidence="12">
    <location>
        <begin position="406"/>
        <end position="503"/>
    </location>
</feature>
<feature type="region of interest" description="Disordered" evidence="10">
    <location>
        <begin position="636"/>
        <end position="658"/>
    </location>
</feature>
<dbReference type="EMBL" id="WBMW01003877">
    <property type="protein sequence ID" value="NXC46217.1"/>
    <property type="molecule type" value="Genomic_DNA"/>
</dbReference>
<dbReference type="Pfam" id="PF00041">
    <property type="entry name" value="fn3"/>
    <property type="match status" value="1"/>
</dbReference>
<keyword evidence="3" id="KW-0812">Transmembrane</keyword>
<feature type="non-terminal residue" evidence="13">
    <location>
        <position position="693"/>
    </location>
</feature>
<keyword evidence="5" id="KW-0677">Repeat</keyword>
<evidence type="ECO:0000256" key="8">
    <source>
        <dbReference type="ARBA" id="ARBA00023170"/>
    </source>
</evidence>
<dbReference type="Gene3D" id="2.60.40.10">
    <property type="entry name" value="Immunoglobulins"/>
    <property type="match status" value="2"/>
</dbReference>
<keyword evidence="9" id="KW-0325">Glycoprotein</keyword>
<comment type="caution">
    <text evidence="13">The sequence shown here is derived from an EMBL/GenBank/DDBJ whole genome shotgun (WGS) entry which is preliminary data.</text>
</comment>
<dbReference type="PANTHER" id="PTHR48423">
    <property type="entry name" value="INTERLEUKIN-27 RECEPTOR SUBUNIT ALPHA"/>
    <property type="match status" value="1"/>
</dbReference>
<keyword evidence="7" id="KW-0472">Membrane</keyword>
<feature type="chain" id="PRO_5032341641" evidence="11">
    <location>
        <begin position="20"/>
        <end position="693"/>
    </location>
</feature>
<feature type="signal peptide" evidence="11">
    <location>
        <begin position="1"/>
        <end position="19"/>
    </location>
</feature>
<feature type="compositionally biased region" description="Basic and acidic residues" evidence="10">
    <location>
        <begin position="601"/>
        <end position="617"/>
    </location>
</feature>
<evidence type="ECO:0000256" key="7">
    <source>
        <dbReference type="ARBA" id="ARBA00023136"/>
    </source>
</evidence>
<evidence type="ECO:0000256" key="1">
    <source>
        <dbReference type="ARBA" id="ARBA00004479"/>
    </source>
</evidence>
<dbReference type="OrthoDB" id="8945484at2759"/>
<protein>
    <submittedName>
        <fullName evidence="13">I12R1 protein</fullName>
    </submittedName>
</protein>
<gene>
    <name evidence="13" type="primary">Il12rb1</name>
    <name evidence="13" type="ORF">PENPIL_R13400</name>
</gene>